<dbReference type="SMART" id="SM00848">
    <property type="entry name" value="Inhibitor_I29"/>
    <property type="match status" value="1"/>
</dbReference>
<dbReference type="Proteomes" id="UP000695562">
    <property type="component" value="Unassembled WGS sequence"/>
</dbReference>
<reference evidence="9" key="1">
    <citation type="submission" date="2020-01" db="EMBL/GenBank/DDBJ databases">
        <title>Development of genomics and gene disruption for Polysphondylium violaceum indicates a role for the polyketide synthase stlB in stalk morphogenesis.</title>
        <authorList>
            <person name="Narita B."/>
            <person name="Kawabe Y."/>
            <person name="Kin K."/>
            <person name="Saito T."/>
            <person name="Gibbs R."/>
            <person name="Kuspa A."/>
            <person name="Muzny D."/>
            <person name="Queller D."/>
            <person name="Richards S."/>
            <person name="Strassman J."/>
            <person name="Sucgang R."/>
            <person name="Worley K."/>
            <person name="Schaap P."/>
        </authorList>
    </citation>
    <scope>NUCLEOTIDE SEQUENCE</scope>
    <source>
        <strain evidence="9">QSvi11</strain>
    </source>
</reference>
<dbReference type="InterPro" id="IPR000668">
    <property type="entry name" value="Peptidase_C1A_C"/>
</dbReference>
<comment type="caution">
    <text evidence="9">The sequence shown here is derived from an EMBL/GenBank/DDBJ whole genome shotgun (WGS) entry which is preliminary data.</text>
</comment>
<organism evidence="9 10">
    <name type="scientific">Polysphondylium violaceum</name>
    <dbReference type="NCBI Taxonomy" id="133409"/>
    <lineage>
        <taxon>Eukaryota</taxon>
        <taxon>Amoebozoa</taxon>
        <taxon>Evosea</taxon>
        <taxon>Eumycetozoa</taxon>
        <taxon>Dictyostelia</taxon>
        <taxon>Dictyosteliales</taxon>
        <taxon>Dictyosteliaceae</taxon>
        <taxon>Polysphondylium</taxon>
    </lineage>
</organism>
<evidence type="ECO:0000256" key="3">
    <source>
        <dbReference type="ARBA" id="ARBA00023157"/>
    </source>
</evidence>
<keyword evidence="4" id="KW-0458">Lysosome</keyword>
<dbReference type="SUPFAM" id="SSF54001">
    <property type="entry name" value="Cysteine proteinases"/>
    <property type="match status" value="1"/>
</dbReference>
<dbReference type="GO" id="GO:0008234">
    <property type="term" value="F:cysteine-type peptidase activity"/>
    <property type="evidence" value="ECO:0007669"/>
    <property type="project" value="InterPro"/>
</dbReference>
<feature type="domain" description="Peptidase C1A papain C-terminal" evidence="7">
    <location>
        <begin position="310"/>
        <end position="528"/>
    </location>
</feature>
<dbReference type="InterPro" id="IPR013128">
    <property type="entry name" value="Peptidase_C1A"/>
</dbReference>
<dbReference type="Pfam" id="PF08246">
    <property type="entry name" value="Inhibitor_I29"/>
    <property type="match status" value="1"/>
</dbReference>
<evidence type="ECO:0000256" key="4">
    <source>
        <dbReference type="ARBA" id="ARBA00023228"/>
    </source>
</evidence>
<dbReference type="PANTHER" id="PTHR12411">
    <property type="entry name" value="CYSTEINE PROTEASE FAMILY C1-RELATED"/>
    <property type="match status" value="1"/>
</dbReference>
<evidence type="ECO:0000313" key="9">
    <source>
        <dbReference type="EMBL" id="KAF2071084.1"/>
    </source>
</evidence>
<dbReference type="GO" id="GO:0006508">
    <property type="term" value="P:proteolysis"/>
    <property type="evidence" value="ECO:0007669"/>
    <property type="project" value="InterPro"/>
</dbReference>
<dbReference type="OrthoDB" id="190265at2759"/>
<dbReference type="Pfam" id="PF00112">
    <property type="entry name" value="Peptidase_C1"/>
    <property type="match status" value="1"/>
</dbReference>
<dbReference type="Gene3D" id="3.90.70.10">
    <property type="entry name" value="Cysteine proteinases"/>
    <property type="match status" value="1"/>
</dbReference>
<evidence type="ECO:0000313" key="10">
    <source>
        <dbReference type="Proteomes" id="UP000695562"/>
    </source>
</evidence>
<keyword evidence="3" id="KW-1015">Disulfide bond</keyword>
<dbReference type="PROSITE" id="PS00640">
    <property type="entry name" value="THIOL_PROTEASE_ASN"/>
    <property type="match status" value="1"/>
</dbReference>
<proteinExistence type="inferred from homology"/>
<evidence type="ECO:0000259" key="7">
    <source>
        <dbReference type="SMART" id="SM00645"/>
    </source>
</evidence>
<comment type="subcellular location">
    <subcellularLocation>
        <location evidence="1">Lysosome</location>
    </subcellularLocation>
</comment>
<dbReference type="AlphaFoldDB" id="A0A8J4V4S7"/>
<dbReference type="InterPro" id="IPR039417">
    <property type="entry name" value="Peptidase_C1A_papain-like"/>
</dbReference>
<dbReference type="EMBL" id="AJWJ01000415">
    <property type="protein sequence ID" value="KAF2071084.1"/>
    <property type="molecule type" value="Genomic_DNA"/>
</dbReference>
<feature type="region of interest" description="Disordered" evidence="5">
    <location>
        <begin position="287"/>
        <end position="307"/>
    </location>
</feature>
<dbReference type="FunFam" id="3.90.70.10:FF:000087">
    <property type="entry name" value="Counting factor associated protein D"/>
    <property type="match status" value="1"/>
</dbReference>
<comment type="similarity">
    <text evidence="2">Belongs to the peptidase C1 family.</text>
</comment>
<evidence type="ECO:0000256" key="2">
    <source>
        <dbReference type="ARBA" id="ARBA00008455"/>
    </source>
</evidence>
<gene>
    <name evidence="9" type="ORF">CYY_007605</name>
</gene>
<dbReference type="InterPro" id="IPR038765">
    <property type="entry name" value="Papain-like_cys_pep_sf"/>
</dbReference>
<evidence type="ECO:0000256" key="5">
    <source>
        <dbReference type="SAM" id="MobiDB-lite"/>
    </source>
</evidence>
<feature type="chain" id="PRO_5035210499" description="Counting factor associated protein D" evidence="6">
    <location>
        <begin position="18"/>
        <end position="530"/>
    </location>
</feature>
<dbReference type="CDD" id="cd02248">
    <property type="entry name" value="Peptidase_C1A"/>
    <property type="match status" value="1"/>
</dbReference>
<dbReference type="PROSITE" id="PS00639">
    <property type="entry name" value="THIOL_PROTEASE_HIS"/>
    <property type="match status" value="1"/>
</dbReference>
<keyword evidence="6" id="KW-0732">Signal</keyword>
<dbReference type="PROSITE" id="PS00139">
    <property type="entry name" value="THIOL_PROTEASE_CYS"/>
    <property type="match status" value="1"/>
</dbReference>
<dbReference type="InterPro" id="IPR013201">
    <property type="entry name" value="Prot_inhib_I29"/>
</dbReference>
<accession>A0A8J4V4S7</accession>
<dbReference type="InterPro" id="IPR025660">
    <property type="entry name" value="Pept_his_AS"/>
</dbReference>
<feature type="signal peptide" evidence="6">
    <location>
        <begin position="1"/>
        <end position="17"/>
    </location>
</feature>
<dbReference type="GO" id="GO:0005764">
    <property type="term" value="C:lysosome"/>
    <property type="evidence" value="ECO:0007669"/>
    <property type="project" value="UniProtKB-SubCell"/>
</dbReference>
<evidence type="ECO:0008006" key="11">
    <source>
        <dbReference type="Google" id="ProtNLM"/>
    </source>
</evidence>
<protein>
    <recommendedName>
        <fullName evidence="11">Counting factor associated protein D</fullName>
    </recommendedName>
</protein>
<keyword evidence="10" id="KW-1185">Reference proteome</keyword>
<evidence type="ECO:0000256" key="1">
    <source>
        <dbReference type="ARBA" id="ARBA00004371"/>
    </source>
</evidence>
<name>A0A8J4V4S7_9MYCE</name>
<sequence length="530" mass="58692">MKSILLLTLMAVATILAVPSIPQPTQYIMSGTFEIPYFNIVEPITLAYDSINNRQFIDYYQGLDVIINLFNQDLTYTISPRVYEMTCTVTQGNGTLINVIPNDPTNWIFNGTALVNNVQSYSFTKKISAYGRTGTYTFYIDANGNPIQFYLNGVDTIFDSHPDIYILNFATYTEGPVAESYFAVPELCNGISPTPQASDEQESTISIFGTIGQQLVAREKLHRVNFADFKNKYNRNYQSNAEHEVRFNLYKKAANMIDAHNAKGLSYTLAVNQFADMTDEEFHTRITPKNKRPENNGAHSTHDNEHTISLPATVDWRQQNCVTPVKDQGVCGSCWTFGSTGSLEGTYCVKHNSLISLSEQQLVDCAYIMESQGCNGGFASSAFQYIMNDQGISTEAAYPYLMQNGICKDRYAPKSGVTVASYVNVTSASEAALQNAVATVGPVAVAIDASVPDFRYYSSGVYYSPACQNGPDDLDHEVLAIGYGTYQGSDYWLVKNSWSTNWGIDGYIMMARNHGNNCGISTQATYPIPN</sequence>
<dbReference type="InterPro" id="IPR025661">
    <property type="entry name" value="Pept_asp_AS"/>
</dbReference>
<evidence type="ECO:0000256" key="6">
    <source>
        <dbReference type="SAM" id="SignalP"/>
    </source>
</evidence>
<dbReference type="SMART" id="SM00645">
    <property type="entry name" value="Pept_C1"/>
    <property type="match status" value="1"/>
</dbReference>
<feature type="domain" description="Cathepsin propeptide inhibitor" evidence="8">
    <location>
        <begin position="226"/>
        <end position="282"/>
    </location>
</feature>
<dbReference type="InterPro" id="IPR000169">
    <property type="entry name" value="Pept_cys_AS"/>
</dbReference>
<dbReference type="PRINTS" id="PR00705">
    <property type="entry name" value="PAPAIN"/>
</dbReference>
<evidence type="ECO:0000259" key="8">
    <source>
        <dbReference type="SMART" id="SM00848"/>
    </source>
</evidence>